<keyword evidence="3" id="KW-1185">Reference proteome</keyword>
<feature type="compositionally biased region" description="Polar residues" evidence="1">
    <location>
        <begin position="214"/>
        <end position="240"/>
    </location>
</feature>
<evidence type="ECO:0000256" key="1">
    <source>
        <dbReference type="SAM" id="MobiDB-lite"/>
    </source>
</evidence>
<evidence type="ECO:0000313" key="2">
    <source>
        <dbReference type="EMBL" id="GKT27481.1"/>
    </source>
</evidence>
<name>A0ABQ5K9C3_9EUKA</name>
<feature type="region of interest" description="Disordered" evidence="1">
    <location>
        <begin position="561"/>
        <end position="583"/>
    </location>
</feature>
<evidence type="ECO:0000313" key="3">
    <source>
        <dbReference type="Proteomes" id="UP001057375"/>
    </source>
</evidence>
<organism evidence="2 3">
    <name type="scientific">Aduncisulcus paluster</name>
    <dbReference type="NCBI Taxonomy" id="2918883"/>
    <lineage>
        <taxon>Eukaryota</taxon>
        <taxon>Metamonada</taxon>
        <taxon>Carpediemonas-like organisms</taxon>
        <taxon>Aduncisulcus</taxon>
    </lineage>
</organism>
<feature type="region of interest" description="Disordered" evidence="1">
    <location>
        <begin position="971"/>
        <end position="1010"/>
    </location>
</feature>
<feature type="compositionally biased region" description="Basic residues" evidence="1">
    <location>
        <begin position="990"/>
        <end position="1010"/>
    </location>
</feature>
<gene>
    <name evidence="2" type="ORF">ADUPG1_013861</name>
</gene>
<feature type="region of interest" description="Disordered" evidence="1">
    <location>
        <begin position="111"/>
        <end position="243"/>
    </location>
</feature>
<comment type="caution">
    <text evidence="2">The sequence shown here is derived from an EMBL/GenBank/DDBJ whole genome shotgun (WGS) entry which is preliminary data.</text>
</comment>
<protein>
    <submittedName>
        <fullName evidence="2">Uncharacterized protein</fullName>
    </submittedName>
</protein>
<sequence length="1010" mass="115383">MNEDLILQEILYFINPYIQLADIDDTLFSSIKTFYSIIFNPSTNLEETLKSFHQFIYQHRYTSEKYYRFKENILHLIAKFKSQPVYLSRSHVSRSSQDEFAMYVQDSSPSVASHTIKGPLPHSSHHSSEEQSDILYLESREEDQQQSPRQSHLPDMKSQVPSISRHSEKITPQSDQATSSESSKPSALIPIDKSREEDQQQSPRQSHLPDMKSQVPSISRHSEKITPQSDQATSSESSKPSALIPIDSFNAQYSKHRMFPKSSSKMNFFQRAIHKTKLEDFYANGLKFSNVEGIGKLYPQLDQFFCTIFPRSRFPSSSSSSSPHFPIKARQFTDIKKKSSHTYSILFETIEDATMAYYAFEQHKSDRVFSQFGSGLKVKWAWLSKDKEELMKQSKIIRAKKKAKESIAVDGSSQASINRYTDSTSSNDLDELTTSTLGPIASTVDGAGVILCQHSQDNFENFEDLLADEMDLIEFEGLSEKEARRLKGVRQEKRVSARQKLKTTFNSKISQIEDVFLTENYRLQLKIEEADDFFKKYETEWLFLDSEYLMKVFNRSSSIQATSSSSSSSFSSQSSKNRDKRDELDDKDDLMIGLGDVVDEERIKMIFGRSYEYGISKRSPSSFDSLEKERKEEEEEEIEMGKEDEFALEEPKHVTISVAAAWGSYFKNAFDNLMFLKGEFERVQKDYGVRLAHLDELADDDEIKFKEKYIDKDKTKKFDPNILSLHTITSQLHAMDSIVESGGSSLAPISEFVDPVHSRVWRIDNPPDSFLEDEKVAIFGCEAIVRNVLDACWKKQQEDQRKAAEEEEERKAEVAVGSGCDIDPINIIAKYSQNIGEILNVTLSSTIFRTSSASSINPVYPHDSYLRLPFAIPLQHSSHCDTFSSSIFSEHPLTHSRPRCVLAVESTIINVRHVDEKVMFILLSSKHVASRIFNEINVSFCGMSLKIRPVTSLVSFGDVERKLSQNLLAGLRKDKSRKTRKSMDKISANGRRKKIPAKRKQVNPGRKNKK</sequence>
<dbReference type="Proteomes" id="UP001057375">
    <property type="component" value="Unassembled WGS sequence"/>
</dbReference>
<feature type="compositionally biased region" description="Polar residues" evidence="1">
    <location>
        <begin position="159"/>
        <end position="185"/>
    </location>
</feature>
<reference evidence="2" key="1">
    <citation type="submission" date="2022-03" db="EMBL/GenBank/DDBJ databases">
        <title>Draft genome sequence of Aduncisulcus paluster, a free-living microaerophilic Fornicata.</title>
        <authorList>
            <person name="Yuyama I."/>
            <person name="Kume K."/>
            <person name="Tamura T."/>
            <person name="Inagaki Y."/>
            <person name="Hashimoto T."/>
        </authorList>
    </citation>
    <scope>NUCLEOTIDE SEQUENCE</scope>
    <source>
        <strain evidence="2">NY0171</strain>
    </source>
</reference>
<proteinExistence type="predicted"/>
<feature type="compositionally biased region" description="Low complexity" evidence="1">
    <location>
        <begin position="561"/>
        <end position="575"/>
    </location>
</feature>
<dbReference type="EMBL" id="BQXS01012746">
    <property type="protein sequence ID" value="GKT27481.1"/>
    <property type="molecule type" value="Genomic_DNA"/>
</dbReference>
<feature type="region of interest" description="Disordered" evidence="1">
    <location>
        <begin position="619"/>
        <end position="642"/>
    </location>
</feature>
<accession>A0ABQ5K9C3</accession>